<dbReference type="EMBL" id="JAUHHV010000002">
    <property type="protein sequence ID" value="KAK1433914.1"/>
    <property type="molecule type" value="Genomic_DNA"/>
</dbReference>
<gene>
    <name evidence="2" type="ORF">QVD17_10832</name>
</gene>
<dbReference type="AlphaFoldDB" id="A0AAD8L439"/>
<evidence type="ECO:0000313" key="3">
    <source>
        <dbReference type="Proteomes" id="UP001229421"/>
    </source>
</evidence>
<reference evidence="2" key="1">
    <citation type="journal article" date="2023" name="bioRxiv">
        <title>Improved chromosome-level genome assembly for marigold (Tagetes erecta).</title>
        <authorList>
            <person name="Jiang F."/>
            <person name="Yuan L."/>
            <person name="Wang S."/>
            <person name="Wang H."/>
            <person name="Xu D."/>
            <person name="Wang A."/>
            <person name="Fan W."/>
        </authorList>
    </citation>
    <scope>NUCLEOTIDE SEQUENCE</scope>
    <source>
        <strain evidence="2">WSJ</strain>
        <tissue evidence="2">Leaf</tissue>
    </source>
</reference>
<feature type="transmembrane region" description="Helical" evidence="1">
    <location>
        <begin position="57"/>
        <end position="75"/>
    </location>
</feature>
<sequence>MLLAFIYYTPHDELAFILLFVSTGIGLKVVNCPLHYTVLILYIMLDPVTCNLCQRVDILYVSLLYVIFGFLTNELEKLRSRLFKIK</sequence>
<protein>
    <submittedName>
        <fullName evidence="2">Uncharacterized protein</fullName>
    </submittedName>
</protein>
<feature type="transmembrane region" description="Helical" evidence="1">
    <location>
        <begin position="14"/>
        <end position="45"/>
    </location>
</feature>
<keyword evidence="1" id="KW-0472">Membrane</keyword>
<organism evidence="2 3">
    <name type="scientific">Tagetes erecta</name>
    <name type="common">African marigold</name>
    <dbReference type="NCBI Taxonomy" id="13708"/>
    <lineage>
        <taxon>Eukaryota</taxon>
        <taxon>Viridiplantae</taxon>
        <taxon>Streptophyta</taxon>
        <taxon>Embryophyta</taxon>
        <taxon>Tracheophyta</taxon>
        <taxon>Spermatophyta</taxon>
        <taxon>Magnoliopsida</taxon>
        <taxon>eudicotyledons</taxon>
        <taxon>Gunneridae</taxon>
        <taxon>Pentapetalae</taxon>
        <taxon>asterids</taxon>
        <taxon>campanulids</taxon>
        <taxon>Asterales</taxon>
        <taxon>Asteraceae</taxon>
        <taxon>Asteroideae</taxon>
        <taxon>Heliantheae alliance</taxon>
        <taxon>Tageteae</taxon>
        <taxon>Tagetes</taxon>
    </lineage>
</organism>
<keyword evidence="1" id="KW-0812">Transmembrane</keyword>
<comment type="caution">
    <text evidence="2">The sequence shown here is derived from an EMBL/GenBank/DDBJ whole genome shotgun (WGS) entry which is preliminary data.</text>
</comment>
<proteinExistence type="predicted"/>
<keyword evidence="1" id="KW-1133">Transmembrane helix</keyword>
<accession>A0AAD8L439</accession>
<keyword evidence="3" id="KW-1185">Reference proteome</keyword>
<evidence type="ECO:0000313" key="2">
    <source>
        <dbReference type="EMBL" id="KAK1433914.1"/>
    </source>
</evidence>
<evidence type="ECO:0000256" key="1">
    <source>
        <dbReference type="SAM" id="Phobius"/>
    </source>
</evidence>
<dbReference type="Proteomes" id="UP001229421">
    <property type="component" value="Unassembled WGS sequence"/>
</dbReference>
<name>A0AAD8L439_TARER</name>